<protein>
    <submittedName>
        <fullName evidence="2">Uncharacterized protein</fullName>
    </submittedName>
</protein>
<accession>A0A9P4I502</accession>
<evidence type="ECO:0000313" key="2">
    <source>
        <dbReference type="EMBL" id="KAF2095256.1"/>
    </source>
</evidence>
<keyword evidence="3" id="KW-1185">Reference proteome</keyword>
<gene>
    <name evidence="2" type="ORF">NA57DRAFT_59991</name>
</gene>
<evidence type="ECO:0000313" key="3">
    <source>
        <dbReference type="Proteomes" id="UP000799772"/>
    </source>
</evidence>
<feature type="compositionally biased region" description="Polar residues" evidence="1">
    <location>
        <begin position="38"/>
        <end position="47"/>
    </location>
</feature>
<feature type="compositionally biased region" description="Basic and acidic residues" evidence="1">
    <location>
        <begin position="27"/>
        <end position="36"/>
    </location>
</feature>
<evidence type="ECO:0000256" key="1">
    <source>
        <dbReference type="SAM" id="MobiDB-lite"/>
    </source>
</evidence>
<organism evidence="2 3">
    <name type="scientific">Rhizodiscina lignyota</name>
    <dbReference type="NCBI Taxonomy" id="1504668"/>
    <lineage>
        <taxon>Eukaryota</taxon>
        <taxon>Fungi</taxon>
        <taxon>Dikarya</taxon>
        <taxon>Ascomycota</taxon>
        <taxon>Pezizomycotina</taxon>
        <taxon>Dothideomycetes</taxon>
        <taxon>Pleosporomycetidae</taxon>
        <taxon>Aulographales</taxon>
        <taxon>Rhizodiscinaceae</taxon>
        <taxon>Rhizodiscina</taxon>
    </lineage>
</organism>
<dbReference type="EMBL" id="ML978132">
    <property type="protein sequence ID" value="KAF2095256.1"/>
    <property type="molecule type" value="Genomic_DNA"/>
</dbReference>
<comment type="caution">
    <text evidence="2">The sequence shown here is derived from an EMBL/GenBank/DDBJ whole genome shotgun (WGS) entry which is preliminary data.</text>
</comment>
<name>A0A9P4I502_9PEZI</name>
<sequence>MSSVDNRNSPVCLFVSLHLLLSPERQRYEARGDRNTKKSPQAPNSQILDPRSLDPPVALRRSWEFQPGAASAPTTGSDSRAEQRNGTHGAAIRKGADRPMRTPVDKAPSQAPRLGVYSDGRRVQRVTLGSCIKLWNQLC</sequence>
<proteinExistence type="predicted"/>
<dbReference type="Proteomes" id="UP000799772">
    <property type="component" value="Unassembled WGS sequence"/>
</dbReference>
<reference evidence="2" key="1">
    <citation type="journal article" date="2020" name="Stud. Mycol.">
        <title>101 Dothideomycetes genomes: a test case for predicting lifestyles and emergence of pathogens.</title>
        <authorList>
            <person name="Haridas S."/>
            <person name="Albert R."/>
            <person name="Binder M."/>
            <person name="Bloem J."/>
            <person name="Labutti K."/>
            <person name="Salamov A."/>
            <person name="Andreopoulos B."/>
            <person name="Baker S."/>
            <person name="Barry K."/>
            <person name="Bills G."/>
            <person name="Bluhm B."/>
            <person name="Cannon C."/>
            <person name="Castanera R."/>
            <person name="Culley D."/>
            <person name="Daum C."/>
            <person name="Ezra D."/>
            <person name="Gonzalez J."/>
            <person name="Henrissat B."/>
            <person name="Kuo A."/>
            <person name="Liang C."/>
            <person name="Lipzen A."/>
            <person name="Lutzoni F."/>
            <person name="Magnuson J."/>
            <person name="Mondo S."/>
            <person name="Nolan M."/>
            <person name="Ohm R."/>
            <person name="Pangilinan J."/>
            <person name="Park H.-J."/>
            <person name="Ramirez L."/>
            <person name="Alfaro M."/>
            <person name="Sun H."/>
            <person name="Tritt A."/>
            <person name="Yoshinaga Y."/>
            <person name="Zwiers L.-H."/>
            <person name="Turgeon B."/>
            <person name="Goodwin S."/>
            <person name="Spatafora J."/>
            <person name="Crous P."/>
            <person name="Grigoriev I."/>
        </authorList>
    </citation>
    <scope>NUCLEOTIDE SEQUENCE</scope>
    <source>
        <strain evidence="2">CBS 133067</strain>
    </source>
</reference>
<feature type="compositionally biased region" description="Basic and acidic residues" evidence="1">
    <location>
        <begin position="94"/>
        <end position="104"/>
    </location>
</feature>
<feature type="region of interest" description="Disordered" evidence="1">
    <location>
        <begin position="27"/>
        <end position="112"/>
    </location>
</feature>
<dbReference type="AlphaFoldDB" id="A0A9P4I502"/>